<feature type="domain" description="HTH araC/xylS-type" evidence="3">
    <location>
        <begin position="65"/>
        <end position="101"/>
    </location>
</feature>
<evidence type="ECO:0000256" key="1">
    <source>
        <dbReference type="ARBA" id="ARBA00023015"/>
    </source>
</evidence>
<gene>
    <name evidence="4" type="ORF">ALECFALPRED_007935</name>
</gene>
<dbReference type="AlphaFoldDB" id="A0A8H3PF21"/>
<dbReference type="Proteomes" id="UP000664203">
    <property type="component" value="Unassembled WGS sequence"/>
</dbReference>
<dbReference type="GO" id="GO:0043565">
    <property type="term" value="F:sequence-specific DNA binding"/>
    <property type="evidence" value="ECO:0007669"/>
    <property type="project" value="InterPro"/>
</dbReference>
<dbReference type="InterPro" id="IPR018060">
    <property type="entry name" value="HTH_AraC"/>
</dbReference>
<evidence type="ECO:0000259" key="3">
    <source>
        <dbReference type="Pfam" id="PF00165"/>
    </source>
</evidence>
<dbReference type="Pfam" id="PF00165">
    <property type="entry name" value="HTH_AraC"/>
    <property type="match status" value="1"/>
</dbReference>
<dbReference type="EMBL" id="CAJPDR010000533">
    <property type="protein sequence ID" value="CAF9938960.1"/>
    <property type="molecule type" value="Genomic_DNA"/>
</dbReference>
<evidence type="ECO:0000256" key="2">
    <source>
        <dbReference type="ARBA" id="ARBA00023163"/>
    </source>
</evidence>
<evidence type="ECO:0000313" key="5">
    <source>
        <dbReference type="Proteomes" id="UP000664203"/>
    </source>
</evidence>
<organism evidence="4 5">
    <name type="scientific">Alectoria fallacina</name>
    <dbReference type="NCBI Taxonomy" id="1903189"/>
    <lineage>
        <taxon>Eukaryota</taxon>
        <taxon>Fungi</taxon>
        <taxon>Dikarya</taxon>
        <taxon>Ascomycota</taxon>
        <taxon>Pezizomycotina</taxon>
        <taxon>Lecanoromycetes</taxon>
        <taxon>OSLEUM clade</taxon>
        <taxon>Lecanoromycetidae</taxon>
        <taxon>Lecanorales</taxon>
        <taxon>Lecanorineae</taxon>
        <taxon>Parmeliaceae</taxon>
        <taxon>Alectoria</taxon>
    </lineage>
</organism>
<dbReference type="Gene3D" id="1.10.10.60">
    <property type="entry name" value="Homeodomain-like"/>
    <property type="match status" value="1"/>
</dbReference>
<comment type="caution">
    <text evidence="4">The sequence shown here is derived from an EMBL/GenBank/DDBJ whole genome shotgun (WGS) entry which is preliminary data.</text>
</comment>
<reference evidence="4" key="1">
    <citation type="submission" date="2021-03" db="EMBL/GenBank/DDBJ databases">
        <authorList>
            <person name="Tagirdzhanova G."/>
        </authorList>
    </citation>
    <scope>NUCLEOTIDE SEQUENCE</scope>
</reference>
<sequence>MLSSGSKGKRPSLAAMLNLAAKVWRQDLGCQPETLGTANTGVLAISQVLRRIIIETFEKRSEVEKEDLKLESLAKSAGLSIFHFHRLFKATTQVTPADFLTACHALALQDALCKYSIGGPRPNPKAVRLSSRWSEGTARKALGDLSLEEYANGAKSTSIECCRVSAPIGDLEIAYSREKKTPKVTVHAIVPSQDLSLPIGNHFRTSKRSEVYTQRLQQCVKELEEKCQDRDVELAADVISILWRARLWLKLTHDDGLG</sequence>
<evidence type="ECO:0000313" key="4">
    <source>
        <dbReference type="EMBL" id="CAF9938960.1"/>
    </source>
</evidence>
<accession>A0A8H3PF21</accession>
<dbReference type="GO" id="GO:0003700">
    <property type="term" value="F:DNA-binding transcription factor activity"/>
    <property type="evidence" value="ECO:0007669"/>
    <property type="project" value="InterPro"/>
</dbReference>
<dbReference type="OrthoDB" id="2447880at2759"/>
<keyword evidence="1" id="KW-0805">Transcription regulation</keyword>
<name>A0A8H3PF21_9LECA</name>
<dbReference type="SUPFAM" id="SSF46689">
    <property type="entry name" value="Homeodomain-like"/>
    <property type="match status" value="1"/>
</dbReference>
<proteinExistence type="predicted"/>
<dbReference type="InterPro" id="IPR009057">
    <property type="entry name" value="Homeodomain-like_sf"/>
</dbReference>
<keyword evidence="2" id="KW-0804">Transcription</keyword>
<protein>
    <recommendedName>
        <fullName evidence="3">HTH araC/xylS-type domain-containing protein</fullName>
    </recommendedName>
</protein>
<keyword evidence="5" id="KW-1185">Reference proteome</keyword>